<protein>
    <submittedName>
        <fullName evidence="3">DUF485 domain-containing protein</fullName>
    </submittedName>
    <submittedName>
        <fullName evidence="4">Membrane protein</fullName>
    </submittedName>
</protein>
<gene>
    <name evidence="4" type="primary">yjcH_1</name>
    <name evidence="3" type="ORF">JAO13_32270</name>
    <name evidence="4" type="ORF">NCTC10661_00075</name>
    <name evidence="2" type="ORF">WS90_33905</name>
</gene>
<sequence length="102" mass="11385">MHDGLVKKIEAHPKYAQLKRRRNTLGICLTVLMLIVYYGYIALIAFDKSFLAKPVSTGVTSVGVPIGMAVIVFTVVITGIYVRRANNEYDQLTQDILQDVAR</sequence>
<dbReference type="EMBL" id="UARD01000001">
    <property type="protein sequence ID" value="SPV11481.1"/>
    <property type="molecule type" value="Genomic_DNA"/>
</dbReference>
<feature type="transmembrane region" description="Helical" evidence="1">
    <location>
        <begin position="24"/>
        <end position="46"/>
    </location>
</feature>
<dbReference type="OrthoDB" id="5297034at2"/>
<evidence type="ECO:0000313" key="4">
    <source>
        <dbReference type="EMBL" id="SPV11481.1"/>
    </source>
</evidence>
<dbReference type="EMBL" id="LOYH01000105">
    <property type="protein sequence ID" value="KVK73154.1"/>
    <property type="molecule type" value="Genomic_DNA"/>
</dbReference>
<evidence type="ECO:0000256" key="1">
    <source>
        <dbReference type="SAM" id="Phobius"/>
    </source>
</evidence>
<dbReference type="GO" id="GO:0005886">
    <property type="term" value="C:plasma membrane"/>
    <property type="evidence" value="ECO:0007669"/>
    <property type="project" value="TreeGrafter"/>
</dbReference>
<dbReference type="STRING" id="292.WI67_22550"/>
<dbReference type="PANTHER" id="PTHR38598:SF1">
    <property type="entry name" value="INNER MEMBRANE PROTEIN YJCH"/>
    <property type="match status" value="1"/>
</dbReference>
<proteinExistence type="predicted"/>
<dbReference type="EMBL" id="JAEDXG010000041">
    <property type="protein sequence ID" value="MBH9701122.1"/>
    <property type="molecule type" value="Genomic_DNA"/>
</dbReference>
<reference evidence="4 6" key="2">
    <citation type="submission" date="2018-06" db="EMBL/GenBank/DDBJ databases">
        <authorList>
            <consortium name="Pathogen Informatics"/>
            <person name="Doyle S."/>
        </authorList>
    </citation>
    <scope>NUCLEOTIDE SEQUENCE [LARGE SCALE GENOMIC DNA]</scope>
    <source>
        <strain evidence="4 6">NCTC10661</strain>
    </source>
</reference>
<evidence type="ECO:0000313" key="3">
    <source>
        <dbReference type="EMBL" id="MBH9701122.1"/>
    </source>
</evidence>
<dbReference type="RefSeq" id="WP_021161374.1">
    <property type="nucleotide sequence ID" value="NZ_CADDZZ010000004.1"/>
</dbReference>
<evidence type="ECO:0000313" key="2">
    <source>
        <dbReference type="EMBL" id="KVK73154.1"/>
    </source>
</evidence>
<dbReference type="Proteomes" id="UP000069001">
    <property type="component" value="Unassembled WGS sequence"/>
</dbReference>
<reference evidence="2 5" key="1">
    <citation type="submission" date="2015-11" db="EMBL/GenBank/DDBJ databases">
        <title>Expanding the genomic diversity of Burkholderia species for the development of highly accurate diagnostics.</title>
        <authorList>
            <person name="Sahl J."/>
            <person name="Keim P."/>
            <person name="Wagner D."/>
        </authorList>
    </citation>
    <scope>NUCLEOTIDE SEQUENCE [LARGE SCALE GENOMIC DNA]</scope>
    <source>
        <strain evidence="2 5">MSMB1302</strain>
    </source>
</reference>
<evidence type="ECO:0000313" key="6">
    <source>
        <dbReference type="Proteomes" id="UP000250416"/>
    </source>
</evidence>
<dbReference type="AlphaFoldDB" id="A0A105X513"/>
<dbReference type="InterPro" id="IPR007436">
    <property type="entry name" value="DUF485"/>
</dbReference>
<dbReference type="Proteomes" id="UP000645612">
    <property type="component" value="Unassembled WGS sequence"/>
</dbReference>
<reference evidence="3" key="3">
    <citation type="submission" date="2020-12" db="EMBL/GenBank/DDBJ databases">
        <title>Burkholderia cepacia complex in Mexico.</title>
        <authorList>
            <person name="Estrada P."/>
        </authorList>
    </citation>
    <scope>NUCLEOTIDE SEQUENCE</scope>
    <source>
        <strain evidence="3">871</strain>
    </source>
</reference>
<dbReference type="InterPro" id="IPR052959">
    <property type="entry name" value="Inner_membrane_assoc"/>
</dbReference>
<comment type="caution">
    <text evidence="2">The sequence shown here is derived from an EMBL/GenBank/DDBJ whole genome shotgun (WGS) entry which is preliminary data.</text>
</comment>
<name>A0A105X513_BURCE</name>
<keyword evidence="1" id="KW-0472">Membrane</keyword>
<dbReference type="PANTHER" id="PTHR38598">
    <property type="entry name" value="INNER MEMBRANE PROTEIN YJCH"/>
    <property type="match status" value="1"/>
</dbReference>
<organism evidence="2 5">
    <name type="scientific">Burkholderia cepacia</name>
    <name type="common">Pseudomonas cepacia</name>
    <dbReference type="NCBI Taxonomy" id="292"/>
    <lineage>
        <taxon>Bacteria</taxon>
        <taxon>Pseudomonadati</taxon>
        <taxon>Pseudomonadota</taxon>
        <taxon>Betaproteobacteria</taxon>
        <taxon>Burkholderiales</taxon>
        <taxon>Burkholderiaceae</taxon>
        <taxon>Burkholderia</taxon>
        <taxon>Burkholderia cepacia complex</taxon>
    </lineage>
</organism>
<dbReference type="Pfam" id="PF04341">
    <property type="entry name" value="DUF485"/>
    <property type="match status" value="1"/>
</dbReference>
<accession>A0A105X513</accession>
<dbReference type="Proteomes" id="UP000250416">
    <property type="component" value="Unassembled WGS sequence"/>
</dbReference>
<feature type="transmembrane region" description="Helical" evidence="1">
    <location>
        <begin position="58"/>
        <end position="82"/>
    </location>
</feature>
<keyword evidence="1" id="KW-0812">Transmembrane</keyword>
<evidence type="ECO:0000313" key="5">
    <source>
        <dbReference type="Proteomes" id="UP000069001"/>
    </source>
</evidence>
<keyword evidence="1" id="KW-1133">Transmembrane helix</keyword>